<reference evidence="2" key="1">
    <citation type="submission" date="2025-08" db="UniProtKB">
        <authorList>
            <consortium name="Ensembl"/>
        </authorList>
    </citation>
    <scope>IDENTIFICATION</scope>
</reference>
<dbReference type="PRINTS" id="PR01460">
    <property type="entry name" value="KCNQ1CHANNEL"/>
</dbReference>
<dbReference type="InterPro" id="IPR005827">
    <property type="entry name" value="K_chnl_volt-dep_KCQN1"/>
</dbReference>
<sequence>MGTCILHMWELKHGKLNTPCCGLMLYCYNTVWSFENMPCSTEKSKDRGTNTIGARLNRVEDKVMQMDQKLNIITDMLHHLVSNQQSGQSSNGSSQRSNTINSDLFLPNNTLPTYEQLTVPRRIQDDIS</sequence>
<feature type="compositionally biased region" description="Low complexity" evidence="1">
    <location>
        <begin position="83"/>
        <end position="98"/>
    </location>
</feature>
<dbReference type="GO" id="GO:0008076">
    <property type="term" value="C:voltage-gated potassium channel complex"/>
    <property type="evidence" value="ECO:0007669"/>
    <property type="project" value="InterPro"/>
</dbReference>
<keyword evidence="3" id="KW-1185">Reference proteome</keyword>
<dbReference type="Ensembl" id="ENSPCET00000023515.1">
    <property type="protein sequence ID" value="ENSPCEP00000022755.1"/>
    <property type="gene ID" value="ENSPCEG00000017339.1"/>
</dbReference>
<accession>A0A8C8SM57</accession>
<evidence type="ECO:0000256" key="1">
    <source>
        <dbReference type="SAM" id="MobiDB-lite"/>
    </source>
</evidence>
<evidence type="ECO:0000313" key="2">
    <source>
        <dbReference type="Ensembl" id="ENSPCEP00000022755.1"/>
    </source>
</evidence>
<reference evidence="2" key="2">
    <citation type="submission" date="2025-09" db="UniProtKB">
        <authorList>
            <consortium name="Ensembl"/>
        </authorList>
    </citation>
    <scope>IDENTIFICATION</scope>
</reference>
<dbReference type="GO" id="GO:0005249">
    <property type="term" value="F:voltage-gated potassium channel activity"/>
    <property type="evidence" value="ECO:0007669"/>
    <property type="project" value="InterPro"/>
</dbReference>
<protein>
    <submittedName>
        <fullName evidence="2">Uncharacterized protein</fullName>
    </submittedName>
</protein>
<proteinExistence type="predicted"/>
<dbReference type="AlphaFoldDB" id="A0A8C8SM57"/>
<organism evidence="2 3">
    <name type="scientific">Pelusios castaneus</name>
    <name type="common">West African mud turtle</name>
    <dbReference type="NCBI Taxonomy" id="367368"/>
    <lineage>
        <taxon>Eukaryota</taxon>
        <taxon>Metazoa</taxon>
        <taxon>Chordata</taxon>
        <taxon>Craniata</taxon>
        <taxon>Vertebrata</taxon>
        <taxon>Euteleostomi</taxon>
        <taxon>Archelosauria</taxon>
        <taxon>Testudinata</taxon>
        <taxon>Testudines</taxon>
        <taxon>Pleurodira</taxon>
        <taxon>Pelomedusidae</taxon>
        <taxon>Pelusios</taxon>
    </lineage>
</organism>
<name>A0A8C8SM57_9SAUR</name>
<evidence type="ECO:0000313" key="3">
    <source>
        <dbReference type="Proteomes" id="UP000694393"/>
    </source>
</evidence>
<feature type="region of interest" description="Disordered" evidence="1">
    <location>
        <begin position="83"/>
        <end position="107"/>
    </location>
</feature>
<dbReference type="Proteomes" id="UP000694393">
    <property type="component" value="Unplaced"/>
</dbReference>